<dbReference type="PANTHER" id="PTHR46361:SF3">
    <property type="entry name" value="ELECTRON CARRIER_ PROTEIN DISULFIDE OXIDOREDUCTASE"/>
    <property type="match status" value="1"/>
</dbReference>
<dbReference type="Proteomes" id="UP000030661">
    <property type="component" value="Unassembled WGS sequence"/>
</dbReference>
<dbReference type="EMBL" id="DF820470">
    <property type="protein sequence ID" value="GAK59466.1"/>
    <property type="molecule type" value="Genomic_DNA"/>
</dbReference>
<keyword evidence="3" id="KW-1185">Reference proteome</keyword>
<evidence type="ECO:0000313" key="2">
    <source>
        <dbReference type="EMBL" id="GAK59466.1"/>
    </source>
</evidence>
<dbReference type="AlphaFoldDB" id="A0A081C4G1"/>
<dbReference type="eggNOG" id="COG3387">
    <property type="taxonomic scope" value="Bacteria"/>
</dbReference>
<proteinExistence type="predicted"/>
<protein>
    <recommendedName>
        <fullName evidence="1">DUF547 domain-containing protein</fullName>
    </recommendedName>
</protein>
<feature type="domain" description="DUF547" evidence="1">
    <location>
        <begin position="435"/>
        <end position="558"/>
    </location>
</feature>
<dbReference type="PANTHER" id="PTHR46361">
    <property type="entry name" value="ELECTRON CARRIER/ PROTEIN DISULFIDE OXIDOREDUCTASE"/>
    <property type="match status" value="1"/>
</dbReference>
<dbReference type="InterPro" id="IPR006869">
    <property type="entry name" value="DUF547"/>
</dbReference>
<reference evidence="2" key="1">
    <citation type="journal article" date="2015" name="PeerJ">
        <title>First genomic representation of candidate bacterial phylum KSB3 points to enhanced environmental sensing as a trigger of wastewater bulking.</title>
        <authorList>
            <person name="Sekiguchi Y."/>
            <person name="Ohashi A."/>
            <person name="Parks D.H."/>
            <person name="Yamauchi T."/>
            <person name="Tyson G.W."/>
            <person name="Hugenholtz P."/>
        </authorList>
    </citation>
    <scope>NUCLEOTIDE SEQUENCE [LARGE SCALE GENOMIC DNA]</scope>
</reference>
<evidence type="ECO:0000259" key="1">
    <source>
        <dbReference type="Pfam" id="PF04784"/>
    </source>
</evidence>
<dbReference type="HOGENOM" id="CLU_433921_0_0_0"/>
<evidence type="ECO:0000313" key="3">
    <source>
        <dbReference type="Proteomes" id="UP000030661"/>
    </source>
</evidence>
<sequence length="630" mass="71364">MLIPKGQAIHEHLSTSFTHIEQLVEGLRKKRFSGYCHLSFWEYDGIAFFHEGQIVNAQEKIGMQGTQVQTGDLAIAHFLEKAREKDGNISVYQLAATTVATLMAAMNVTSKYESLSTDLTSLDRLIALLQKEHLTGYIEILLEQEAGIANLFFANGGLIEILLASPDDMIIGESTTIGELNRLCQEVGAVFNVYQTTDIAGQAQEGSQTKAVSPQMIKLFEAILARLESATNALLKEGGFQAIFKTILPQIADTYPFLDPFIGDFRYVNGALSFEGNTPAQEFVTGMCEAINATIKTLLQSIPRHLFLAQLSRHLESVATEYADLVDQWQFEMRLPEIFRDYTFLQDTENDAEAIQKGLEVRKVLNLQGIGFSEIDAESILKEFYRVMALIVENHTELEGKTIAYAQLKKSREYQQYQTAIAFLQQLGLASLKTYHDRLAFWINLYNFLVIDAVLKSGIKTSVQDVKSFFMKASYRLGDYVFSLDDIEHGILRNNQCKPYSGLQQFQATDPRRQFCLAPLDARIHCCMTCAAQSAPPLAIYTPQGLDEQLDRAVTRYLLNGGMRFERTTQELWLSRTFYWYRKDFENGGRTFLDVVLQALRNHDIGRELQASRAKLTVRFMDYDWKLNGK</sequence>
<organism evidence="2">
    <name type="scientific">Vecturithrix granuli</name>
    <dbReference type="NCBI Taxonomy" id="1499967"/>
    <lineage>
        <taxon>Bacteria</taxon>
        <taxon>Candidatus Moduliflexota</taxon>
        <taxon>Candidatus Vecturitrichia</taxon>
        <taxon>Candidatus Vecturitrichales</taxon>
        <taxon>Candidatus Vecturitrichaceae</taxon>
        <taxon>Candidatus Vecturithrix</taxon>
    </lineage>
</organism>
<accession>A0A081C4G1</accession>
<dbReference type="STRING" id="1499967.U27_06451"/>
<name>A0A081C4G1_VECG1</name>
<dbReference type="Pfam" id="PF04784">
    <property type="entry name" value="DUF547"/>
    <property type="match status" value="1"/>
</dbReference>
<gene>
    <name evidence="2" type="ORF">U27_06451</name>
</gene>